<dbReference type="AlphaFoldDB" id="A0A3M7QS48"/>
<accession>A0A3M7QS48</accession>
<evidence type="ECO:0000313" key="2">
    <source>
        <dbReference type="Proteomes" id="UP000276133"/>
    </source>
</evidence>
<dbReference type="EMBL" id="REGN01005246">
    <property type="protein sequence ID" value="RNA14170.1"/>
    <property type="molecule type" value="Genomic_DNA"/>
</dbReference>
<sequence length="144" mass="16652">MIQVENFVIDSRFPLKSIFLKVADVRTQYDLILGRDILSRIPSLNKYIVKLRGLVQKFAIDNITRVFGNHDKRYPECFVVQRFEDDQQLRQAIETELNKVAASNYLELYPGSIITHEIKLINPNQAKNQTGTVSFTRTFQGNFG</sequence>
<comment type="caution">
    <text evidence="1">The sequence shown here is derived from an EMBL/GenBank/DDBJ whole genome shotgun (WGS) entry which is preliminary data.</text>
</comment>
<name>A0A3M7QS48_BRAPC</name>
<reference evidence="1 2" key="1">
    <citation type="journal article" date="2018" name="Sci. Rep.">
        <title>Genomic signatures of local adaptation to the degree of environmental predictability in rotifers.</title>
        <authorList>
            <person name="Franch-Gras L."/>
            <person name="Hahn C."/>
            <person name="Garcia-Roger E.M."/>
            <person name="Carmona M.J."/>
            <person name="Serra M."/>
            <person name="Gomez A."/>
        </authorList>
    </citation>
    <scope>NUCLEOTIDE SEQUENCE [LARGE SCALE GENOMIC DNA]</scope>
    <source>
        <strain evidence="1">HYR1</strain>
    </source>
</reference>
<evidence type="ECO:0000313" key="1">
    <source>
        <dbReference type="EMBL" id="RNA14170.1"/>
    </source>
</evidence>
<gene>
    <name evidence="1" type="ORF">BpHYR1_053088</name>
</gene>
<protein>
    <submittedName>
        <fullName evidence="1">Uncharacterized protein</fullName>
    </submittedName>
</protein>
<organism evidence="1 2">
    <name type="scientific">Brachionus plicatilis</name>
    <name type="common">Marine rotifer</name>
    <name type="synonym">Brachionus muelleri</name>
    <dbReference type="NCBI Taxonomy" id="10195"/>
    <lineage>
        <taxon>Eukaryota</taxon>
        <taxon>Metazoa</taxon>
        <taxon>Spiralia</taxon>
        <taxon>Gnathifera</taxon>
        <taxon>Rotifera</taxon>
        <taxon>Eurotatoria</taxon>
        <taxon>Monogononta</taxon>
        <taxon>Pseudotrocha</taxon>
        <taxon>Ploima</taxon>
        <taxon>Brachionidae</taxon>
        <taxon>Brachionus</taxon>
    </lineage>
</organism>
<dbReference type="Proteomes" id="UP000276133">
    <property type="component" value="Unassembled WGS sequence"/>
</dbReference>
<keyword evidence="2" id="KW-1185">Reference proteome</keyword>
<proteinExistence type="predicted"/>